<dbReference type="EMBL" id="BLLK01000057">
    <property type="protein sequence ID" value="GFH56914.1"/>
    <property type="molecule type" value="Genomic_DNA"/>
</dbReference>
<dbReference type="AlphaFoldDB" id="A0AAD3HBD6"/>
<sequence length="86" mass="9224">MEDASLDSTKSGSSAAEWITKGINDGEFIVITDEVFGVVGVLELGGNGNDRIINDDETNSSSASHMQRMWLCNLFTGLAIVKAIFL</sequence>
<evidence type="ECO:0000313" key="1">
    <source>
        <dbReference type="EMBL" id="GFH56914.1"/>
    </source>
</evidence>
<reference evidence="1 2" key="1">
    <citation type="journal article" date="2021" name="Sci. Rep.">
        <title>The genome of the diatom Chaetoceros tenuissimus carries an ancient integrated fragment of an extant virus.</title>
        <authorList>
            <person name="Hongo Y."/>
            <person name="Kimura K."/>
            <person name="Takaki Y."/>
            <person name="Yoshida Y."/>
            <person name="Baba S."/>
            <person name="Kobayashi G."/>
            <person name="Nagasaki K."/>
            <person name="Hano T."/>
            <person name="Tomaru Y."/>
        </authorList>
    </citation>
    <scope>NUCLEOTIDE SEQUENCE [LARGE SCALE GENOMIC DNA]</scope>
    <source>
        <strain evidence="1 2">NIES-3715</strain>
    </source>
</reference>
<dbReference type="Proteomes" id="UP001054902">
    <property type="component" value="Unassembled WGS sequence"/>
</dbReference>
<organism evidence="1 2">
    <name type="scientific">Chaetoceros tenuissimus</name>
    <dbReference type="NCBI Taxonomy" id="426638"/>
    <lineage>
        <taxon>Eukaryota</taxon>
        <taxon>Sar</taxon>
        <taxon>Stramenopiles</taxon>
        <taxon>Ochrophyta</taxon>
        <taxon>Bacillariophyta</taxon>
        <taxon>Coscinodiscophyceae</taxon>
        <taxon>Chaetocerotophycidae</taxon>
        <taxon>Chaetocerotales</taxon>
        <taxon>Chaetocerotaceae</taxon>
        <taxon>Chaetoceros</taxon>
    </lineage>
</organism>
<gene>
    <name evidence="1" type="ORF">CTEN210_13390</name>
</gene>
<evidence type="ECO:0000313" key="2">
    <source>
        <dbReference type="Proteomes" id="UP001054902"/>
    </source>
</evidence>
<proteinExistence type="predicted"/>
<protein>
    <submittedName>
        <fullName evidence="1">Uncharacterized protein</fullName>
    </submittedName>
</protein>
<comment type="caution">
    <text evidence="1">The sequence shown here is derived from an EMBL/GenBank/DDBJ whole genome shotgun (WGS) entry which is preliminary data.</text>
</comment>
<accession>A0AAD3HBD6</accession>
<name>A0AAD3HBD6_9STRA</name>
<keyword evidence="2" id="KW-1185">Reference proteome</keyword>